<reference evidence="4" key="3">
    <citation type="submission" date="2016-01" db="EMBL/GenBank/DDBJ databases">
        <authorList>
            <person name="Mitreva M."/>
            <person name="Pepin K.H."/>
            <person name="Mihindukulasuriya K.A."/>
            <person name="Fulton R."/>
            <person name="Fronick C."/>
            <person name="O'Laughlin M."/>
            <person name="Miner T."/>
            <person name="Herter B."/>
            <person name="Rosa B.A."/>
            <person name="Cordes M."/>
            <person name="Tomlinson C."/>
            <person name="Wollam A."/>
            <person name="Palsikar V.B."/>
            <person name="Mardis E.R."/>
            <person name="Wilson R.K."/>
        </authorList>
    </citation>
    <scope>NUCLEOTIDE SEQUENCE [LARGE SCALE GENOMIC DNA]</scope>
    <source>
        <strain evidence="4">GED7749B</strain>
    </source>
</reference>
<accession>A0A0C5C258</accession>
<dbReference type="Proteomes" id="UP000070376">
    <property type="component" value="Unassembled WGS sequence"/>
</dbReference>
<dbReference type="EMBL" id="CP010525">
    <property type="protein sequence ID" value="AJO22378.1"/>
    <property type="molecule type" value="Genomic_DNA"/>
</dbReference>
<sequence>MQFFRMEKHIRLVFGKIWSRQEFYICMENGISSLFPAGIVL</sequence>
<dbReference type="AlphaFoldDB" id="A0A0C5C258"/>
<reference evidence="3" key="2">
    <citation type="submission" date="2015-01" db="EMBL/GenBank/DDBJ databases">
        <title>Comparative genome analysis of Bacillus coagulans HM-08, Clostridium butyricum HM-68, Bacillus subtilis HM-66 and Bacillus paralicheniformis BL-09.</title>
        <authorList>
            <person name="Zhang H."/>
        </authorList>
    </citation>
    <scope>NUCLEOTIDE SEQUENCE [LARGE SCALE GENOMIC DNA]</scope>
    <source>
        <strain evidence="3">HM-08</strain>
    </source>
</reference>
<reference evidence="1" key="1">
    <citation type="submission" date="2015-01" db="EMBL/GenBank/DDBJ databases">
        <title>Comparative genome analysis of Bacillus coagulans HM-08, Clostridium butyricum HM-68, Bacillus subtilis HM-66 and Bacillus licheniformis BL-09.</title>
        <authorList>
            <person name="Zhang H."/>
        </authorList>
    </citation>
    <scope>NUCLEOTIDE SEQUENCE [LARGE SCALE GENOMIC DNA]</scope>
    <source>
        <strain evidence="1">HM-08</strain>
    </source>
</reference>
<reference evidence="2" key="4">
    <citation type="submission" date="2016-01" db="EMBL/GenBank/DDBJ databases">
        <authorList>
            <person name="Oliw E.H."/>
        </authorList>
    </citation>
    <scope>NUCLEOTIDE SEQUENCE [LARGE SCALE GENOMIC DNA]</scope>
    <source>
        <strain evidence="2">GED7749B</strain>
    </source>
</reference>
<protein>
    <submittedName>
        <fullName evidence="2">Uncharacterized protein</fullName>
    </submittedName>
</protein>
<gene>
    <name evidence="2" type="ORF">HMPREF3213_00944</name>
    <name evidence="1" type="ORF">SB48_HM08orf02493</name>
</gene>
<evidence type="ECO:0000313" key="2">
    <source>
        <dbReference type="EMBL" id="KWZ84155.1"/>
    </source>
</evidence>
<keyword evidence="3" id="KW-1185">Reference proteome</keyword>
<dbReference type="Proteomes" id="UP000032024">
    <property type="component" value="Chromosome"/>
</dbReference>
<dbReference type="EMBL" id="LRPN01000032">
    <property type="protein sequence ID" value="KWZ84155.1"/>
    <property type="molecule type" value="Genomic_DNA"/>
</dbReference>
<proteinExistence type="predicted"/>
<evidence type="ECO:0000313" key="1">
    <source>
        <dbReference type="EMBL" id="AJO22378.1"/>
    </source>
</evidence>
<dbReference type="PATRIC" id="fig|1398.18.peg.1595"/>
<name>A0A0C5C258_HEYCO</name>
<evidence type="ECO:0000313" key="4">
    <source>
        <dbReference type="Proteomes" id="UP000070376"/>
    </source>
</evidence>
<evidence type="ECO:0000313" key="3">
    <source>
        <dbReference type="Proteomes" id="UP000032024"/>
    </source>
</evidence>
<organism evidence="2 4">
    <name type="scientific">Heyndrickxia coagulans</name>
    <name type="common">Weizmannia coagulans</name>
    <dbReference type="NCBI Taxonomy" id="1398"/>
    <lineage>
        <taxon>Bacteria</taxon>
        <taxon>Bacillati</taxon>
        <taxon>Bacillota</taxon>
        <taxon>Bacilli</taxon>
        <taxon>Bacillales</taxon>
        <taxon>Bacillaceae</taxon>
        <taxon>Heyndrickxia</taxon>
    </lineage>
</organism>